<proteinExistence type="predicted"/>
<dbReference type="Gene3D" id="3.40.630.30">
    <property type="match status" value="1"/>
</dbReference>
<dbReference type="InterPro" id="IPR016181">
    <property type="entry name" value="Acyl_CoA_acyltransferase"/>
</dbReference>
<dbReference type="GeneID" id="93727568"/>
<feature type="domain" description="N-acetyltransferase" evidence="1">
    <location>
        <begin position="6"/>
        <end position="163"/>
    </location>
</feature>
<evidence type="ECO:0000313" key="4">
    <source>
        <dbReference type="Proteomes" id="UP000293854"/>
    </source>
</evidence>
<accession>A0A143PAU9</accession>
<dbReference type="OrthoDB" id="9800797at2"/>
<protein>
    <submittedName>
        <fullName evidence="2 3">N-acetyltransferase</fullName>
    </submittedName>
</protein>
<dbReference type="CDD" id="cd04301">
    <property type="entry name" value="NAT_SF"/>
    <property type="match status" value="1"/>
</dbReference>
<keyword evidence="5" id="KW-1185">Reference proteome</keyword>
<dbReference type="AlphaFoldDB" id="A0A143PAU9"/>
<dbReference type="PROSITE" id="PS51186">
    <property type="entry name" value="GNAT"/>
    <property type="match status" value="1"/>
</dbReference>
<reference evidence="3 4" key="1">
    <citation type="submission" date="2018-11" db="EMBL/GenBank/DDBJ databases">
        <title>Genomic profiling of Staphylococcus species from a Poultry farm system in KwaZulu-Natal, South Africa.</title>
        <authorList>
            <person name="Amoako D.G."/>
            <person name="Somboro A.M."/>
            <person name="Abia A.L.K."/>
            <person name="Bester L.A."/>
            <person name="Essack S.Y."/>
        </authorList>
    </citation>
    <scope>NUCLEOTIDE SEQUENCE [LARGE SCALE GENOMIC DNA]</scope>
    <source>
        <strain evidence="3 4">SA11</strain>
    </source>
</reference>
<dbReference type="EMBL" id="RQTE01000134">
    <property type="protein sequence ID" value="RZI01928.1"/>
    <property type="molecule type" value="Genomic_DNA"/>
</dbReference>
<sequence length="165" mass="19144">MDLNQIQINKFQESDTQTVVDLIIHTLRTTNIKDEPAEDIESYVKDITPESIQYKAENFNFYVFKFNNELIATGAIGPYYGSKTESCFFSIFVSPDYQKHGVGTLIMDTLEDDYYYHRAERLEIPASITGVNFYRKRGYDYKNGIKEPDNEGLIFLEKFKKASTL</sequence>
<dbReference type="InterPro" id="IPR000182">
    <property type="entry name" value="GNAT_dom"/>
</dbReference>
<evidence type="ECO:0000259" key="1">
    <source>
        <dbReference type="PROSITE" id="PS51186"/>
    </source>
</evidence>
<dbReference type="Proteomes" id="UP000595942">
    <property type="component" value="Chromosome"/>
</dbReference>
<dbReference type="EMBL" id="CP068073">
    <property type="protein sequence ID" value="QQS82536.1"/>
    <property type="molecule type" value="Genomic_DNA"/>
</dbReference>
<reference evidence="2 5" key="2">
    <citation type="submission" date="2021-01" db="EMBL/GenBank/DDBJ databases">
        <title>FDA dAtabase for Regulatory Grade micrObial Sequences (FDA-ARGOS): Supporting development and validation of Infectious Disease Dx tests.</title>
        <authorList>
            <person name="Sproer C."/>
            <person name="Gronow S."/>
            <person name="Severitt S."/>
            <person name="Schroder I."/>
            <person name="Tallon L."/>
            <person name="Sadzewicz L."/>
            <person name="Zhao X."/>
            <person name="Boylan J."/>
            <person name="Ott S."/>
            <person name="Bowen H."/>
            <person name="Vavikolanu K."/>
            <person name="Mehta A."/>
            <person name="Aluvathingal J."/>
            <person name="Nadendla S."/>
            <person name="Lowell S."/>
            <person name="Myers T."/>
            <person name="Yan Y."/>
            <person name="Sichtig H."/>
        </authorList>
    </citation>
    <scope>NUCLEOTIDE SEQUENCE [LARGE SCALE GENOMIC DNA]</scope>
    <source>
        <strain evidence="2 5">FDAARGOS_1148</strain>
    </source>
</reference>
<dbReference type="KEGG" id="scv:A4G25_06790"/>
<keyword evidence="3" id="KW-0808">Transferase</keyword>
<dbReference type="Pfam" id="PF13673">
    <property type="entry name" value="Acetyltransf_10"/>
    <property type="match status" value="1"/>
</dbReference>
<dbReference type="SUPFAM" id="SSF55729">
    <property type="entry name" value="Acyl-CoA N-acyltransferases (Nat)"/>
    <property type="match status" value="1"/>
</dbReference>
<dbReference type="GO" id="GO:0016747">
    <property type="term" value="F:acyltransferase activity, transferring groups other than amino-acyl groups"/>
    <property type="evidence" value="ECO:0007669"/>
    <property type="project" value="InterPro"/>
</dbReference>
<organism evidence="3 4">
    <name type="scientific">Staphylococcus condimenti</name>
    <dbReference type="NCBI Taxonomy" id="70255"/>
    <lineage>
        <taxon>Bacteria</taxon>
        <taxon>Bacillati</taxon>
        <taxon>Bacillota</taxon>
        <taxon>Bacilli</taxon>
        <taxon>Bacillales</taxon>
        <taxon>Staphylococcaceae</taxon>
        <taxon>Staphylococcus</taxon>
    </lineage>
</organism>
<name>A0A143PAU9_9STAP</name>
<evidence type="ECO:0000313" key="2">
    <source>
        <dbReference type="EMBL" id="QQS82536.1"/>
    </source>
</evidence>
<gene>
    <name evidence="3" type="ORF">EIG99_07635</name>
    <name evidence="2" type="ORF">I6J05_11740</name>
</gene>
<evidence type="ECO:0000313" key="3">
    <source>
        <dbReference type="EMBL" id="RZI01928.1"/>
    </source>
</evidence>
<evidence type="ECO:0000313" key="5">
    <source>
        <dbReference type="Proteomes" id="UP000595942"/>
    </source>
</evidence>
<dbReference type="Proteomes" id="UP000293854">
    <property type="component" value="Unassembled WGS sequence"/>
</dbReference>
<dbReference type="RefSeq" id="WP_047131428.1">
    <property type="nucleotide sequence ID" value="NZ_CP015114.1"/>
</dbReference>